<dbReference type="AlphaFoldDB" id="A0AAN6TIY0"/>
<dbReference type="GeneID" id="89938748"/>
<dbReference type="PANTHER" id="PTHR47582">
    <property type="entry name" value="P450, PUTATIVE (EUROFUNG)-RELATED"/>
    <property type="match status" value="1"/>
</dbReference>
<sequence>MGLLRLEELSELSPVALALTVAALSLVLLVLRWVLYPTFDSREPPVLRPKVPFIGHAISIARGINVYYARLHKDKRMPICTLPVLRGKVYVINSPTLISAALRSKTLSFDPFITLFSLNALGLSEPEKERFKDPDYLATASKPIHTSLLGEPLRMVTQAGLSRLAADLNAIGPGKGGVKEVSNALDWLRDVMFLAVMRALYGEKNPISLDLQTHIGEFEKKVGLLVLGIAPRLLAPKALVARSAIQQALAPYYLAGHDQGPDVSAFVRNRAAVKRKLGIRAADLPASDFDIPWTAVTNTIPSLLWLFLHIFTRPDYVDRMRAEVLEATAVTGDGATIDASKLGQKPFISACFLEMQRMYNDAGSVRWVMEDTVLRDADRREYLLKKDTNVQWFGGVLHLNDHIWGADAGTFNPDRFVNADPQEEKKRRGAMIPFGGGKHLCPGRMFAVTEITALIGALALAFDVEGVEMAHVVQPPFPSTGMRRPRWKQGGEPKVNIRRKRGWEDVKITFTV</sequence>
<dbReference type="GO" id="GO:0016705">
    <property type="term" value="F:oxidoreductase activity, acting on paired donors, with incorporation or reduction of molecular oxygen"/>
    <property type="evidence" value="ECO:0007669"/>
    <property type="project" value="InterPro"/>
</dbReference>
<evidence type="ECO:0000256" key="5">
    <source>
        <dbReference type="ARBA" id="ARBA00023033"/>
    </source>
</evidence>
<evidence type="ECO:0000256" key="3">
    <source>
        <dbReference type="ARBA" id="ARBA00022723"/>
    </source>
</evidence>
<comment type="similarity">
    <text evidence="2 7">Belongs to the cytochrome P450 family.</text>
</comment>
<dbReference type="InterPro" id="IPR017972">
    <property type="entry name" value="Cyt_P450_CS"/>
</dbReference>
<comment type="caution">
    <text evidence="9">The sequence shown here is derived from an EMBL/GenBank/DDBJ whole genome shotgun (WGS) entry which is preliminary data.</text>
</comment>
<keyword evidence="8" id="KW-0472">Membrane</keyword>
<evidence type="ECO:0000256" key="7">
    <source>
        <dbReference type="RuleBase" id="RU000461"/>
    </source>
</evidence>
<dbReference type="InterPro" id="IPR036396">
    <property type="entry name" value="Cyt_P450_sf"/>
</dbReference>
<dbReference type="Proteomes" id="UP001302812">
    <property type="component" value="Unassembled WGS sequence"/>
</dbReference>
<keyword evidence="8" id="KW-1133">Transmembrane helix</keyword>
<keyword evidence="3 6" id="KW-0479">Metal-binding</keyword>
<dbReference type="Gene3D" id="1.10.630.10">
    <property type="entry name" value="Cytochrome P450"/>
    <property type="match status" value="1"/>
</dbReference>
<evidence type="ECO:0000256" key="1">
    <source>
        <dbReference type="ARBA" id="ARBA00001971"/>
    </source>
</evidence>
<dbReference type="GO" id="GO:0005506">
    <property type="term" value="F:iron ion binding"/>
    <property type="evidence" value="ECO:0007669"/>
    <property type="project" value="InterPro"/>
</dbReference>
<keyword evidence="6 7" id="KW-0349">Heme</keyword>
<evidence type="ECO:0000313" key="10">
    <source>
        <dbReference type="Proteomes" id="UP001302812"/>
    </source>
</evidence>
<keyword evidence="7" id="KW-0560">Oxidoreductase</keyword>
<reference evidence="9" key="2">
    <citation type="submission" date="2023-05" db="EMBL/GenBank/DDBJ databases">
        <authorList>
            <consortium name="Lawrence Berkeley National Laboratory"/>
            <person name="Steindorff A."/>
            <person name="Hensen N."/>
            <person name="Bonometti L."/>
            <person name="Westerberg I."/>
            <person name="Brannstrom I.O."/>
            <person name="Guillou S."/>
            <person name="Cros-Aarteil S."/>
            <person name="Calhoun S."/>
            <person name="Haridas S."/>
            <person name="Kuo A."/>
            <person name="Mondo S."/>
            <person name="Pangilinan J."/>
            <person name="Riley R."/>
            <person name="Labutti K."/>
            <person name="Andreopoulos B."/>
            <person name="Lipzen A."/>
            <person name="Chen C."/>
            <person name="Yanf M."/>
            <person name="Daum C."/>
            <person name="Ng V."/>
            <person name="Clum A."/>
            <person name="Ohm R."/>
            <person name="Martin F."/>
            <person name="Silar P."/>
            <person name="Natvig D."/>
            <person name="Lalanne C."/>
            <person name="Gautier V."/>
            <person name="Ament-Velasquez S.L."/>
            <person name="Kruys A."/>
            <person name="Hutchinson M.I."/>
            <person name="Powell A.J."/>
            <person name="Barry K."/>
            <person name="Miller A.N."/>
            <person name="Grigoriev I.V."/>
            <person name="Debuchy R."/>
            <person name="Gladieux P."/>
            <person name="Thoren M.H."/>
            <person name="Johannesson H."/>
        </authorList>
    </citation>
    <scope>NUCLEOTIDE SEQUENCE</scope>
    <source>
        <strain evidence="9">CBS 508.74</strain>
    </source>
</reference>
<comment type="cofactor">
    <cofactor evidence="1 6">
        <name>heme</name>
        <dbReference type="ChEBI" id="CHEBI:30413"/>
    </cofactor>
</comment>
<dbReference type="GO" id="GO:0020037">
    <property type="term" value="F:heme binding"/>
    <property type="evidence" value="ECO:0007669"/>
    <property type="project" value="InterPro"/>
</dbReference>
<feature type="binding site" description="axial binding residue" evidence="6">
    <location>
        <position position="441"/>
    </location>
    <ligand>
        <name>heme</name>
        <dbReference type="ChEBI" id="CHEBI:30413"/>
    </ligand>
    <ligandPart>
        <name>Fe</name>
        <dbReference type="ChEBI" id="CHEBI:18248"/>
    </ligandPart>
</feature>
<keyword evidence="8" id="KW-0812">Transmembrane</keyword>
<dbReference type="PROSITE" id="PS00086">
    <property type="entry name" value="CYTOCHROME_P450"/>
    <property type="match status" value="1"/>
</dbReference>
<keyword evidence="10" id="KW-1185">Reference proteome</keyword>
<dbReference type="Pfam" id="PF00067">
    <property type="entry name" value="p450"/>
    <property type="match status" value="1"/>
</dbReference>
<dbReference type="InterPro" id="IPR053007">
    <property type="entry name" value="CYP450_monoxygenase_sec-met"/>
</dbReference>
<dbReference type="PRINTS" id="PR00465">
    <property type="entry name" value="EP450IV"/>
</dbReference>
<evidence type="ECO:0000256" key="2">
    <source>
        <dbReference type="ARBA" id="ARBA00010617"/>
    </source>
</evidence>
<evidence type="ECO:0000256" key="8">
    <source>
        <dbReference type="SAM" id="Phobius"/>
    </source>
</evidence>
<dbReference type="EMBL" id="MU853335">
    <property type="protein sequence ID" value="KAK4115264.1"/>
    <property type="molecule type" value="Genomic_DNA"/>
</dbReference>
<dbReference type="RefSeq" id="XP_064672834.1">
    <property type="nucleotide sequence ID" value="XM_064814623.1"/>
</dbReference>
<keyword evidence="4 6" id="KW-0408">Iron</keyword>
<dbReference type="InterPro" id="IPR001128">
    <property type="entry name" value="Cyt_P450"/>
</dbReference>
<keyword evidence="5 7" id="KW-0503">Monooxygenase</keyword>
<gene>
    <name evidence="9" type="ORF">N656DRAFT_776361</name>
</gene>
<proteinExistence type="inferred from homology"/>
<reference evidence="9" key="1">
    <citation type="journal article" date="2023" name="Mol. Phylogenet. Evol.">
        <title>Genome-scale phylogeny and comparative genomics of the fungal order Sordariales.</title>
        <authorList>
            <person name="Hensen N."/>
            <person name="Bonometti L."/>
            <person name="Westerberg I."/>
            <person name="Brannstrom I.O."/>
            <person name="Guillou S."/>
            <person name="Cros-Aarteil S."/>
            <person name="Calhoun S."/>
            <person name="Haridas S."/>
            <person name="Kuo A."/>
            <person name="Mondo S."/>
            <person name="Pangilinan J."/>
            <person name="Riley R."/>
            <person name="LaButti K."/>
            <person name="Andreopoulos B."/>
            <person name="Lipzen A."/>
            <person name="Chen C."/>
            <person name="Yan M."/>
            <person name="Daum C."/>
            <person name="Ng V."/>
            <person name="Clum A."/>
            <person name="Steindorff A."/>
            <person name="Ohm R.A."/>
            <person name="Martin F."/>
            <person name="Silar P."/>
            <person name="Natvig D.O."/>
            <person name="Lalanne C."/>
            <person name="Gautier V."/>
            <person name="Ament-Velasquez S.L."/>
            <person name="Kruys A."/>
            <person name="Hutchinson M.I."/>
            <person name="Powell A.J."/>
            <person name="Barry K."/>
            <person name="Miller A.N."/>
            <person name="Grigoriev I.V."/>
            <person name="Debuchy R."/>
            <person name="Gladieux P."/>
            <person name="Hiltunen Thoren M."/>
            <person name="Johannesson H."/>
        </authorList>
    </citation>
    <scope>NUCLEOTIDE SEQUENCE</scope>
    <source>
        <strain evidence="9">CBS 508.74</strain>
    </source>
</reference>
<evidence type="ECO:0000256" key="4">
    <source>
        <dbReference type="ARBA" id="ARBA00023004"/>
    </source>
</evidence>
<dbReference type="GO" id="GO:0004497">
    <property type="term" value="F:monooxygenase activity"/>
    <property type="evidence" value="ECO:0007669"/>
    <property type="project" value="UniProtKB-KW"/>
</dbReference>
<accession>A0AAN6TIY0</accession>
<dbReference type="InterPro" id="IPR002403">
    <property type="entry name" value="Cyt_P450_E_grp-IV"/>
</dbReference>
<name>A0AAN6TIY0_9PEZI</name>
<dbReference type="CDD" id="cd11040">
    <property type="entry name" value="CYP7_CYP8-like"/>
    <property type="match status" value="1"/>
</dbReference>
<dbReference type="SUPFAM" id="SSF48264">
    <property type="entry name" value="Cytochrome P450"/>
    <property type="match status" value="1"/>
</dbReference>
<protein>
    <submittedName>
        <fullName evidence="9">Monooxygenase-like protein</fullName>
    </submittedName>
</protein>
<organism evidence="9 10">
    <name type="scientific">Canariomyces notabilis</name>
    <dbReference type="NCBI Taxonomy" id="2074819"/>
    <lineage>
        <taxon>Eukaryota</taxon>
        <taxon>Fungi</taxon>
        <taxon>Dikarya</taxon>
        <taxon>Ascomycota</taxon>
        <taxon>Pezizomycotina</taxon>
        <taxon>Sordariomycetes</taxon>
        <taxon>Sordariomycetidae</taxon>
        <taxon>Sordariales</taxon>
        <taxon>Chaetomiaceae</taxon>
        <taxon>Canariomyces</taxon>
    </lineage>
</organism>
<feature type="transmembrane region" description="Helical" evidence="8">
    <location>
        <begin position="12"/>
        <end position="31"/>
    </location>
</feature>
<evidence type="ECO:0000313" key="9">
    <source>
        <dbReference type="EMBL" id="KAK4115264.1"/>
    </source>
</evidence>
<evidence type="ECO:0000256" key="6">
    <source>
        <dbReference type="PIRSR" id="PIRSR602403-1"/>
    </source>
</evidence>
<dbReference type="PANTHER" id="PTHR47582:SF1">
    <property type="entry name" value="P450, PUTATIVE (EUROFUNG)-RELATED"/>
    <property type="match status" value="1"/>
</dbReference>